<dbReference type="EMBL" id="PSQE01000006">
    <property type="protein sequence ID" value="RHN51098.1"/>
    <property type="molecule type" value="Genomic_DNA"/>
</dbReference>
<protein>
    <submittedName>
        <fullName evidence="2">Uncharacterized protein</fullName>
    </submittedName>
</protein>
<feature type="region of interest" description="Disordered" evidence="1">
    <location>
        <begin position="1"/>
        <end position="24"/>
    </location>
</feature>
<dbReference type="Proteomes" id="UP000265566">
    <property type="component" value="Chromosome 6"/>
</dbReference>
<dbReference type="Gramene" id="rna35474">
    <property type="protein sequence ID" value="RHN51098.1"/>
    <property type="gene ID" value="gene35474"/>
</dbReference>
<comment type="caution">
    <text evidence="2">The sequence shown here is derived from an EMBL/GenBank/DDBJ whole genome shotgun (WGS) entry which is preliminary data.</text>
</comment>
<dbReference type="AlphaFoldDB" id="A0A396HER4"/>
<sequence>MELEVRTQTNNAENENSSDQNLDVTAPVRVAHVHHQEIPISKNV</sequence>
<evidence type="ECO:0000256" key="1">
    <source>
        <dbReference type="SAM" id="MobiDB-lite"/>
    </source>
</evidence>
<name>A0A396HER4_MEDTR</name>
<evidence type="ECO:0000313" key="2">
    <source>
        <dbReference type="EMBL" id="RHN51098.1"/>
    </source>
</evidence>
<reference evidence="3" key="1">
    <citation type="journal article" date="2018" name="Nat. Plants">
        <title>Whole-genome landscape of Medicago truncatula symbiotic genes.</title>
        <authorList>
            <person name="Pecrix Y."/>
            <person name="Staton S.E."/>
            <person name="Sallet E."/>
            <person name="Lelandais-Briere C."/>
            <person name="Moreau S."/>
            <person name="Carrere S."/>
            <person name="Blein T."/>
            <person name="Jardinaud M.F."/>
            <person name="Latrasse D."/>
            <person name="Zouine M."/>
            <person name="Zahm M."/>
            <person name="Kreplak J."/>
            <person name="Mayjonade B."/>
            <person name="Satge C."/>
            <person name="Perez M."/>
            <person name="Cauet S."/>
            <person name="Marande W."/>
            <person name="Chantry-Darmon C."/>
            <person name="Lopez-Roques C."/>
            <person name="Bouchez O."/>
            <person name="Berard A."/>
            <person name="Debelle F."/>
            <person name="Munos S."/>
            <person name="Bendahmane A."/>
            <person name="Berges H."/>
            <person name="Niebel A."/>
            <person name="Buitink J."/>
            <person name="Frugier F."/>
            <person name="Benhamed M."/>
            <person name="Crespi M."/>
            <person name="Gouzy J."/>
            <person name="Gamas P."/>
        </authorList>
    </citation>
    <scope>NUCLEOTIDE SEQUENCE [LARGE SCALE GENOMIC DNA]</scope>
    <source>
        <strain evidence="3">cv. Jemalong A17</strain>
    </source>
</reference>
<feature type="compositionally biased region" description="Polar residues" evidence="1">
    <location>
        <begin position="1"/>
        <end position="23"/>
    </location>
</feature>
<organism evidence="2 3">
    <name type="scientific">Medicago truncatula</name>
    <name type="common">Barrel medic</name>
    <name type="synonym">Medicago tribuloides</name>
    <dbReference type="NCBI Taxonomy" id="3880"/>
    <lineage>
        <taxon>Eukaryota</taxon>
        <taxon>Viridiplantae</taxon>
        <taxon>Streptophyta</taxon>
        <taxon>Embryophyta</taxon>
        <taxon>Tracheophyta</taxon>
        <taxon>Spermatophyta</taxon>
        <taxon>Magnoliopsida</taxon>
        <taxon>eudicotyledons</taxon>
        <taxon>Gunneridae</taxon>
        <taxon>Pentapetalae</taxon>
        <taxon>rosids</taxon>
        <taxon>fabids</taxon>
        <taxon>Fabales</taxon>
        <taxon>Fabaceae</taxon>
        <taxon>Papilionoideae</taxon>
        <taxon>50 kb inversion clade</taxon>
        <taxon>NPAAA clade</taxon>
        <taxon>Hologalegina</taxon>
        <taxon>IRL clade</taxon>
        <taxon>Trifolieae</taxon>
        <taxon>Medicago</taxon>
    </lineage>
</organism>
<accession>A0A396HER4</accession>
<evidence type="ECO:0000313" key="3">
    <source>
        <dbReference type="Proteomes" id="UP000265566"/>
    </source>
</evidence>
<gene>
    <name evidence="2" type="ORF">MtrunA17_Chr6g0464731</name>
</gene>
<proteinExistence type="predicted"/>